<sequence>MQFFFVRNLKCWECKARTARPPKSKLLELELALDICKRAFKERNWDDDDKTTFLIISNDDFFNHVVRAALVREEFTVVTGILDGMIREEMFRYI</sequence>
<proteinExistence type="predicted"/>
<name>A0A565BW08_9BRAS</name>
<gene>
    <name evidence="1" type="ORF">ANE_LOCUS15964</name>
</gene>
<dbReference type="Proteomes" id="UP000489600">
    <property type="component" value="Unassembled WGS sequence"/>
</dbReference>
<evidence type="ECO:0000313" key="2">
    <source>
        <dbReference type="Proteomes" id="UP000489600"/>
    </source>
</evidence>
<evidence type="ECO:0000313" key="1">
    <source>
        <dbReference type="EMBL" id="VVB05520.1"/>
    </source>
</evidence>
<comment type="caution">
    <text evidence="1">The sequence shown here is derived from an EMBL/GenBank/DDBJ whole genome shotgun (WGS) entry which is preliminary data.</text>
</comment>
<reference evidence="1" key="1">
    <citation type="submission" date="2019-07" db="EMBL/GenBank/DDBJ databases">
        <authorList>
            <person name="Dittberner H."/>
        </authorList>
    </citation>
    <scope>NUCLEOTIDE SEQUENCE [LARGE SCALE GENOMIC DNA]</scope>
</reference>
<dbReference type="EMBL" id="CABITT030000005">
    <property type="protein sequence ID" value="VVB05520.1"/>
    <property type="molecule type" value="Genomic_DNA"/>
</dbReference>
<dbReference type="AlphaFoldDB" id="A0A565BW08"/>
<protein>
    <submittedName>
        <fullName evidence="1">Uncharacterized protein</fullName>
    </submittedName>
</protein>
<organism evidence="1 2">
    <name type="scientific">Arabis nemorensis</name>
    <dbReference type="NCBI Taxonomy" id="586526"/>
    <lineage>
        <taxon>Eukaryota</taxon>
        <taxon>Viridiplantae</taxon>
        <taxon>Streptophyta</taxon>
        <taxon>Embryophyta</taxon>
        <taxon>Tracheophyta</taxon>
        <taxon>Spermatophyta</taxon>
        <taxon>Magnoliopsida</taxon>
        <taxon>eudicotyledons</taxon>
        <taxon>Gunneridae</taxon>
        <taxon>Pentapetalae</taxon>
        <taxon>rosids</taxon>
        <taxon>malvids</taxon>
        <taxon>Brassicales</taxon>
        <taxon>Brassicaceae</taxon>
        <taxon>Arabideae</taxon>
        <taxon>Arabis</taxon>
    </lineage>
</organism>
<accession>A0A565BW08</accession>
<keyword evidence="2" id="KW-1185">Reference proteome</keyword>